<keyword evidence="2" id="KW-1185">Reference proteome</keyword>
<dbReference type="Proteomes" id="UP001341840">
    <property type="component" value="Unassembled WGS sequence"/>
</dbReference>
<organism evidence="1 2">
    <name type="scientific">Stylosanthes scabra</name>
    <dbReference type="NCBI Taxonomy" id="79078"/>
    <lineage>
        <taxon>Eukaryota</taxon>
        <taxon>Viridiplantae</taxon>
        <taxon>Streptophyta</taxon>
        <taxon>Embryophyta</taxon>
        <taxon>Tracheophyta</taxon>
        <taxon>Spermatophyta</taxon>
        <taxon>Magnoliopsida</taxon>
        <taxon>eudicotyledons</taxon>
        <taxon>Gunneridae</taxon>
        <taxon>Pentapetalae</taxon>
        <taxon>rosids</taxon>
        <taxon>fabids</taxon>
        <taxon>Fabales</taxon>
        <taxon>Fabaceae</taxon>
        <taxon>Papilionoideae</taxon>
        <taxon>50 kb inversion clade</taxon>
        <taxon>dalbergioids sensu lato</taxon>
        <taxon>Dalbergieae</taxon>
        <taxon>Pterocarpus clade</taxon>
        <taxon>Stylosanthes</taxon>
    </lineage>
</organism>
<evidence type="ECO:0000313" key="1">
    <source>
        <dbReference type="EMBL" id="MED6219349.1"/>
    </source>
</evidence>
<protein>
    <submittedName>
        <fullName evidence="1">Uncharacterized protein</fullName>
    </submittedName>
</protein>
<proteinExistence type="predicted"/>
<dbReference type="EMBL" id="JASCZI010272025">
    <property type="protein sequence ID" value="MED6219349.1"/>
    <property type="molecule type" value="Genomic_DNA"/>
</dbReference>
<sequence>MDASQMLAFESYSYCSEQQNHNDRISLTTAHWPWTRRSSSDAILAVPGTAHLARGKKLSYDSGHYPSITSSFRVYHPLLHKQIEYVYSMRAATEFTSRFYDYLKLHWSKFKLLQHLNFI</sequence>
<comment type="caution">
    <text evidence="1">The sequence shown here is derived from an EMBL/GenBank/DDBJ whole genome shotgun (WGS) entry which is preliminary data.</text>
</comment>
<gene>
    <name evidence="1" type="ORF">PIB30_034971</name>
</gene>
<accession>A0ABU6Z9Y8</accession>
<evidence type="ECO:0000313" key="2">
    <source>
        <dbReference type="Proteomes" id="UP001341840"/>
    </source>
</evidence>
<name>A0ABU6Z9Y8_9FABA</name>
<reference evidence="1 2" key="1">
    <citation type="journal article" date="2023" name="Plants (Basel)">
        <title>Bridging the Gap: Combining Genomics and Transcriptomics Approaches to Understand Stylosanthes scabra, an Orphan Legume from the Brazilian Caatinga.</title>
        <authorList>
            <person name="Ferreira-Neto J.R.C."/>
            <person name="da Silva M.D."/>
            <person name="Binneck E."/>
            <person name="de Melo N.F."/>
            <person name="da Silva R.H."/>
            <person name="de Melo A.L.T.M."/>
            <person name="Pandolfi V."/>
            <person name="Bustamante F.O."/>
            <person name="Brasileiro-Vidal A.C."/>
            <person name="Benko-Iseppon A.M."/>
        </authorList>
    </citation>
    <scope>NUCLEOTIDE SEQUENCE [LARGE SCALE GENOMIC DNA]</scope>
    <source>
        <tissue evidence="1">Leaves</tissue>
    </source>
</reference>